<proteinExistence type="predicted"/>
<dbReference type="PANTHER" id="PTHR14625:SF3">
    <property type="entry name" value="MICROCEPHALIN"/>
    <property type="match status" value="1"/>
</dbReference>
<dbReference type="CDD" id="cd17716">
    <property type="entry name" value="BRCT_microcephalin_rpt1"/>
    <property type="match status" value="1"/>
</dbReference>
<dbReference type="PROSITE" id="PS50172">
    <property type="entry name" value="BRCT"/>
    <property type="match status" value="1"/>
</dbReference>
<organism evidence="2 3">
    <name type="scientific">Podarcis muralis</name>
    <name type="common">Wall lizard</name>
    <name type="synonym">Lacerta muralis</name>
    <dbReference type="NCBI Taxonomy" id="64176"/>
    <lineage>
        <taxon>Eukaryota</taxon>
        <taxon>Metazoa</taxon>
        <taxon>Chordata</taxon>
        <taxon>Craniata</taxon>
        <taxon>Vertebrata</taxon>
        <taxon>Euteleostomi</taxon>
        <taxon>Lepidosauria</taxon>
        <taxon>Squamata</taxon>
        <taxon>Bifurcata</taxon>
        <taxon>Unidentata</taxon>
        <taxon>Episquamata</taxon>
        <taxon>Laterata</taxon>
        <taxon>Lacertibaenia</taxon>
        <taxon>Lacertidae</taxon>
        <taxon>Podarcis</taxon>
    </lineage>
</organism>
<evidence type="ECO:0000313" key="3">
    <source>
        <dbReference type="Proteomes" id="UP000472272"/>
    </source>
</evidence>
<sequence>MCRSAKSQPTCAQAQRCGLRTCLPHGSPYVEVWSSSRTENYSKSFTQQLIDMGAKVSKTFNKQVTHVIFKEGLSSTWNRAQKAGIKLVSVLWVEK</sequence>
<dbReference type="AlphaFoldDB" id="A0A670IWZ8"/>
<dbReference type="Pfam" id="PF12738">
    <property type="entry name" value="PTCB-BRCT"/>
    <property type="match status" value="1"/>
</dbReference>
<dbReference type="Gene3D" id="3.40.50.10190">
    <property type="entry name" value="BRCT domain"/>
    <property type="match status" value="1"/>
</dbReference>
<name>A0A670IWZ8_PODMU</name>
<dbReference type="Proteomes" id="UP000472272">
    <property type="component" value="Chromosome 3"/>
</dbReference>
<reference evidence="2" key="2">
    <citation type="submission" date="2025-05" db="UniProtKB">
        <authorList>
            <consortium name="Ensembl"/>
        </authorList>
    </citation>
    <scope>IDENTIFICATION</scope>
</reference>
<dbReference type="InterPro" id="IPR001357">
    <property type="entry name" value="BRCT_dom"/>
</dbReference>
<dbReference type="Ensembl" id="ENSPMRT00000016762.1">
    <property type="protein sequence ID" value="ENSPMRP00000015697.1"/>
    <property type="gene ID" value="ENSPMRG00000010488.1"/>
</dbReference>
<dbReference type="InterPro" id="IPR022047">
    <property type="entry name" value="Microcephalin-like"/>
</dbReference>
<dbReference type="InterPro" id="IPR036420">
    <property type="entry name" value="BRCT_dom_sf"/>
</dbReference>
<dbReference type="GeneTree" id="ENSGT00390000018842"/>
<dbReference type="Ensembl" id="ENSPMRT00000030775.1">
    <property type="protein sequence ID" value="ENSPMRP00000029007.1"/>
    <property type="gene ID" value="ENSPMRG00000018756.1"/>
</dbReference>
<evidence type="ECO:0000259" key="1">
    <source>
        <dbReference type="PROSITE" id="PS50172"/>
    </source>
</evidence>
<accession>A0A670IWZ8</accession>
<dbReference type="PANTHER" id="PTHR14625">
    <property type="entry name" value="MICROCEPHALIN"/>
    <property type="match status" value="1"/>
</dbReference>
<protein>
    <recommendedName>
        <fullName evidence="1">BRCT domain-containing protein</fullName>
    </recommendedName>
</protein>
<dbReference type="SUPFAM" id="SSF52113">
    <property type="entry name" value="BRCT domain"/>
    <property type="match status" value="1"/>
</dbReference>
<keyword evidence="3" id="KW-1185">Reference proteome</keyword>
<feature type="domain" description="BRCT" evidence="1">
    <location>
        <begin position="49"/>
        <end position="95"/>
    </location>
</feature>
<dbReference type="OMA" id="ISYVEVW"/>
<dbReference type="GO" id="GO:0000278">
    <property type="term" value="P:mitotic cell cycle"/>
    <property type="evidence" value="ECO:0007669"/>
    <property type="project" value="TreeGrafter"/>
</dbReference>
<reference evidence="2 3" key="1">
    <citation type="journal article" date="2019" name="Proc. Natl. Acad. Sci. U.S.A.">
        <title>Regulatory changes in pterin and carotenoid genes underlie balanced color polymorphisms in the wall lizard.</title>
        <authorList>
            <person name="Andrade P."/>
            <person name="Pinho C."/>
            <person name="Perez I de Lanuza G."/>
            <person name="Afonso S."/>
            <person name="Brejcha J."/>
            <person name="Rubin C.J."/>
            <person name="Wallerman O."/>
            <person name="Pereira P."/>
            <person name="Sabatino S.J."/>
            <person name="Bellati A."/>
            <person name="Pellitteri-Rosa D."/>
            <person name="Bosakova Z."/>
            <person name="Bunikis I."/>
            <person name="Carretero M.A."/>
            <person name="Feiner N."/>
            <person name="Marsik P."/>
            <person name="Pauperio F."/>
            <person name="Salvi D."/>
            <person name="Soler L."/>
            <person name="While G.M."/>
            <person name="Uller T."/>
            <person name="Font E."/>
            <person name="Andersson L."/>
            <person name="Carneiro M."/>
        </authorList>
    </citation>
    <scope>NUCLEOTIDE SEQUENCE</scope>
</reference>
<evidence type="ECO:0000313" key="2">
    <source>
        <dbReference type="Ensembl" id="ENSPMRP00000015697.1"/>
    </source>
</evidence>